<dbReference type="OrthoDB" id="2240312at2759"/>
<dbReference type="GO" id="GO:0000182">
    <property type="term" value="F:rDNA binding"/>
    <property type="evidence" value="ECO:0007669"/>
    <property type="project" value="TreeGrafter"/>
</dbReference>
<keyword evidence="3" id="KW-1185">Reference proteome</keyword>
<dbReference type="GO" id="GO:0000500">
    <property type="term" value="C:RNA polymerase I upstream activating factor complex"/>
    <property type="evidence" value="ECO:0007669"/>
    <property type="project" value="InterPro"/>
</dbReference>
<dbReference type="Gene3D" id="1.10.10.60">
    <property type="entry name" value="Homeodomain-like"/>
    <property type="match status" value="1"/>
</dbReference>
<gene>
    <name evidence="2" type="ORF">IFR04_014235</name>
</gene>
<feature type="region of interest" description="Disordered" evidence="1">
    <location>
        <begin position="424"/>
        <end position="532"/>
    </location>
</feature>
<feature type="compositionally biased region" description="Acidic residues" evidence="1">
    <location>
        <begin position="25"/>
        <end position="38"/>
    </location>
</feature>
<dbReference type="CDD" id="cd00167">
    <property type="entry name" value="SANT"/>
    <property type="match status" value="1"/>
</dbReference>
<evidence type="ECO:0008006" key="4">
    <source>
        <dbReference type="Google" id="ProtNLM"/>
    </source>
</evidence>
<name>A0A8H7T438_9HELO</name>
<feature type="compositionally biased region" description="Acidic residues" evidence="1">
    <location>
        <begin position="1"/>
        <end position="10"/>
    </location>
</feature>
<dbReference type="AlphaFoldDB" id="A0A8H7T438"/>
<feature type="region of interest" description="Disordered" evidence="1">
    <location>
        <begin position="602"/>
        <end position="709"/>
    </location>
</feature>
<dbReference type="GO" id="GO:0001181">
    <property type="term" value="F:RNA polymerase I general transcription initiation factor activity"/>
    <property type="evidence" value="ECO:0007669"/>
    <property type="project" value="TreeGrafter"/>
</dbReference>
<dbReference type="SUPFAM" id="SSF46689">
    <property type="entry name" value="Homeodomain-like"/>
    <property type="match status" value="1"/>
</dbReference>
<evidence type="ECO:0000313" key="2">
    <source>
        <dbReference type="EMBL" id="KAG4412636.1"/>
    </source>
</evidence>
<dbReference type="InterPro" id="IPR009057">
    <property type="entry name" value="Homeodomain-like_sf"/>
</dbReference>
<dbReference type="EMBL" id="JAFJYH010000364">
    <property type="protein sequence ID" value="KAG4412636.1"/>
    <property type="molecule type" value="Genomic_DNA"/>
</dbReference>
<dbReference type="PANTHER" id="PTHR28079:SF1">
    <property type="entry name" value="RNA POLYMERASE I-SPECIFIC TRANSCRIPTION INITIATION FACTOR RRN5"/>
    <property type="match status" value="1"/>
</dbReference>
<accession>A0A8H7T438</accession>
<proteinExistence type="predicted"/>
<reference evidence="2" key="1">
    <citation type="submission" date="2021-02" db="EMBL/GenBank/DDBJ databases">
        <title>Genome sequence Cadophora malorum strain M34.</title>
        <authorList>
            <person name="Stefanovic E."/>
            <person name="Vu D."/>
            <person name="Scully C."/>
            <person name="Dijksterhuis J."/>
            <person name="Roader J."/>
            <person name="Houbraken J."/>
        </authorList>
    </citation>
    <scope>NUCLEOTIDE SEQUENCE</scope>
    <source>
        <strain evidence="2">M34</strain>
    </source>
</reference>
<evidence type="ECO:0000256" key="1">
    <source>
        <dbReference type="SAM" id="MobiDB-lite"/>
    </source>
</evidence>
<feature type="compositionally biased region" description="Acidic residues" evidence="1">
    <location>
        <begin position="652"/>
        <end position="662"/>
    </location>
</feature>
<feature type="region of interest" description="Disordered" evidence="1">
    <location>
        <begin position="1"/>
        <end position="74"/>
    </location>
</feature>
<evidence type="ECO:0000313" key="3">
    <source>
        <dbReference type="Proteomes" id="UP000664132"/>
    </source>
</evidence>
<dbReference type="GO" id="GO:0006361">
    <property type="term" value="P:transcription initiation at RNA polymerase I promoter"/>
    <property type="evidence" value="ECO:0007669"/>
    <property type="project" value="TreeGrafter"/>
</dbReference>
<dbReference type="GO" id="GO:0042790">
    <property type="term" value="P:nucleolar large rRNA transcription by RNA polymerase I"/>
    <property type="evidence" value="ECO:0007669"/>
    <property type="project" value="InterPro"/>
</dbReference>
<feature type="compositionally biased region" description="Basic and acidic residues" evidence="1">
    <location>
        <begin position="520"/>
        <end position="530"/>
    </location>
</feature>
<dbReference type="Proteomes" id="UP000664132">
    <property type="component" value="Unassembled WGS sequence"/>
</dbReference>
<organism evidence="2 3">
    <name type="scientific">Cadophora malorum</name>
    <dbReference type="NCBI Taxonomy" id="108018"/>
    <lineage>
        <taxon>Eukaryota</taxon>
        <taxon>Fungi</taxon>
        <taxon>Dikarya</taxon>
        <taxon>Ascomycota</taxon>
        <taxon>Pezizomycotina</taxon>
        <taxon>Leotiomycetes</taxon>
        <taxon>Helotiales</taxon>
        <taxon>Ploettnerulaceae</taxon>
        <taxon>Cadophora</taxon>
    </lineage>
</organism>
<comment type="caution">
    <text evidence="2">The sequence shown here is derived from an EMBL/GenBank/DDBJ whole genome shotgun (WGS) entry which is preliminary data.</text>
</comment>
<feature type="compositionally biased region" description="Basic residues" evidence="1">
    <location>
        <begin position="429"/>
        <end position="445"/>
    </location>
</feature>
<dbReference type="PANTHER" id="PTHR28079">
    <property type="entry name" value="RNA POLYMERASE I-SPECIFIC TRANSCRIPTION INITIATION FACTOR RRN5"/>
    <property type="match status" value="1"/>
</dbReference>
<feature type="region of interest" description="Disordered" evidence="1">
    <location>
        <begin position="89"/>
        <end position="111"/>
    </location>
</feature>
<protein>
    <recommendedName>
        <fullName evidence="4">Myb-like domain-containing protein</fullName>
    </recommendedName>
</protein>
<feature type="compositionally biased region" description="Basic and acidic residues" evidence="1">
    <location>
        <begin position="51"/>
        <end position="73"/>
    </location>
</feature>
<dbReference type="InterPro" id="IPR039601">
    <property type="entry name" value="Rrn5"/>
</dbReference>
<feature type="compositionally biased region" description="Acidic residues" evidence="1">
    <location>
        <begin position="686"/>
        <end position="701"/>
    </location>
</feature>
<feature type="compositionally biased region" description="Polar residues" evidence="1">
    <location>
        <begin position="506"/>
        <end position="519"/>
    </location>
</feature>
<sequence length="709" mass="80559">MDLDGLENEGGDYYLDESSGSAYEISEDEQSHDEEAEELSISRAGSVRGRSKSEAGRQSRKGGKETPNRDVSEHAVQWASSFQAPELEEIKTPGRLFRGGKKRKTPKPATETRVKRLKSFYSNEYRELLNYEIQDAASRVADSDRLKESQVGSSIWTATEKGLLFTALESLGKDDLRGIAEQFGTKSQHQVQEYVNLLREEVMKRKDNYYQLLAPTDYPAAVEISDECCDILERAGDCLAAHQELAEEKVEKAKWGDTWLINEDVALQIEKKRKQEVGEEEMEEVLPAANLLDVSTWIELSDRIFMNAGSPREEDNWQAIAEPGEVLGVRATAFEDFHSLAYNITKRLVSTALFCSMSRLRARGYKKARHAEVNTDDVEAAVNILRLKPDSHEFWIGVPKRCSLQVVDDESDEPVEMTYKEVEKALRERHPRNRSRSMSRARSQSRVRNEQPKPFTAIPEQSQNMDSESESESEYLSLSDTDEEFMSSPPYPESSTSDPDSHPGSHHQTIPPTANQTRETAQDAHTEAHDMYTSQTAEIRLWDLLKQVPPFDFALSPVEEKAPKPVKDELAERENWRNYVEYVGEWEVMDTPVLMEEFERNERRMERMKRRRAASKLEDIEEHGDEAVGGLGSVGHQGEDEIDDREQGSGSDEVELQDEDELLQVVSPRHYGSGRKLESSLGEGALDLEEEDEGEDEDDDNERTYTGPE</sequence>
<dbReference type="InterPro" id="IPR001005">
    <property type="entry name" value="SANT/Myb"/>
</dbReference>